<comment type="similarity">
    <text evidence="9">Belongs to the MscL family.</text>
</comment>
<dbReference type="GO" id="GO:0008381">
    <property type="term" value="F:mechanosensitive monoatomic ion channel activity"/>
    <property type="evidence" value="ECO:0007669"/>
    <property type="project" value="UniProtKB-UniRule"/>
</dbReference>
<dbReference type="EMBL" id="WVIE01000021">
    <property type="protein sequence ID" value="NDJ18926.1"/>
    <property type="molecule type" value="Genomic_DNA"/>
</dbReference>
<dbReference type="NCBIfam" id="TIGR00220">
    <property type="entry name" value="mscL"/>
    <property type="match status" value="1"/>
</dbReference>
<evidence type="ECO:0000256" key="3">
    <source>
        <dbReference type="ARBA" id="ARBA00022475"/>
    </source>
</evidence>
<comment type="function">
    <text evidence="9">Channel that opens in response to stretch forces in the membrane lipid bilayer. May participate in the regulation of osmotic pressure changes within the cell.</text>
</comment>
<evidence type="ECO:0000313" key="11">
    <source>
        <dbReference type="Proteomes" id="UP000646053"/>
    </source>
</evidence>
<keyword evidence="3 9" id="KW-1003">Cell membrane</keyword>
<comment type="subcellular location">
    <subcellularLocation>
        <location evidence="9">Cell membrane</location>
        <topology evidence="9">Multi-pass membrane protein</topology>
    </subcellularLocation>
    <subcellularLocation>
        <location evidence="1">Membrane</location>
        <topology evidence="1">Multi-pass membrane protein</topology>
    </subcellularLocation>
</comment>
<dbReference type="Proteomes" id="UP000646053">
    <property type="component" value="Unassembled WGS sequence"/>
</dbReference>
<protein>
    <recommendedName>
        <fullName evidence="9">Large-conductance mechanosensitive channel</fullName>
    </recommendedName>
</protein>
<dbReference type="SUPFAM" id="SSF81330">
    <property type="entry name" value="Gated mechanosensitive channel"/>
    <property type="match status" value="1"/>
</dbReference>
<evidence type="ECO:0000313" key="10">
    <source>
        <dbReference type="EMBL" id="NDJ18926.1"/>
    </source>
</evidence>
<comment type="subunit">
    <text evidence="9">Homopentamer.</text>
</comment>
<organism evidence="10 11">
    <name type="scientific">Myxacorys almedinensis A</name>
    <dbReference type="NCBI Taxonomy" id="2690445"/>
    <lineage>
        <taxon>Bacteria</taxon>
        <taxon>Bacillati</taxon>
        <taxon>Cyanobacteriota</taxon>
        <taxon>Cyanophyceae</taxon>
        <taxon>Leptolyngbyales</taxon>
        <taxon>Leptolyngbyaceae</taxon>
        <taxon>Myxacorys</taxon>
        <taxon>Myxacorys almedinensis</taxon>
    </lineage>
</organism>
<dbReference type="PRINTS" id="PR01264">
    <property type="entry name" value="MECHCHANNEL"/>
</dbReference>
<evidence type="ECO:0000256" key="8">
    <source>
        <dbReference type="ARBA" id="ARBA00023303"/>
    </source>
</evidence>
<keyword evidence="5 9" id="KW-1133">Transmembrane helix</keyword>
<dbReference type="AlphaFoldDB" id="A0A8J7Z6Q6"/>
<sequence>MTNGGLWADFKKFLMQGNVVDLAVAVVIGAAFGRIVESLVTDVITPAIIGPAMQAAGVDRLENFIVGNGIRIGLFLAAVINFIVIAFVIFILIRALEKAKRRFSRREAMDEAAAPANPVVLSQERLTGAIERLTSTLETR</sequence>
<keyword evidence="2 9" id="KW-0813">Transport</keyword>
<evidence type="ECO:0000256" key="9">
    <source>
        <dbReference type="HAMAP-Rule" id="MF_00115"/>
    </source>
</evidence>
<reference evidence="10" key="1">
    <citation type="submission" date="2019-12" db="EMBL/GenBank/DDBJ databases">
        <title>High-Quality draft genome sequences of three cyanobacteria isolated from the limestone walls of the Old Cathedral of Coimbra.</title>
        <authorList>
            <person name="Tiago I."/>
            <person name="Soares F."/>
            <person name="Portugal A."/>
        </authorList>
    </citation>
    <scope>NUCLEOTIDE SEQUENCE</scope>
    <source>
        <strain evidence="10">A</strain>
    </source>
</reference>
<feature type="transmembrane region" description="Helical" evidence="9">
    <location>
        <begin position="72"/>
        <end position="96"/>
    </location>
</feature>
<dbReference type="InterPro" id="IPR001185">
    <property type="entry name" value="MS_channel"/>
</dbReference>
<evidence type="ECO:0000256" key="6">
    <source>
        <dbReference type="ARBA" id="ARBA00023065"/>
    </source>
</evidence>
<dbReference type="HAMAP" id="MF_00115">
    <property type="entry name" value="MscL"/>
    <property type="match status" value="1"/>
</dbReference>
<evidence type="ECO:0000256" key="4">
    <source>
        <dbReference type="ARBA" id="ARBA00022692"/>
    </source>
</evidence>
<gene>
    <name evidence="9 10" type="primary">mscL</name>
    <name evidence="10" type="ORF">GS601_16805</name>
</gene>
<dbReference type="InterPro" id="IPR037673">
    <property type="entry name" value="MSC/AndL"/>
</dbReference>
<dbReference type="PANTHER" id="PTHR30266:SF2">
    <property type="entry name" value="LARGE-CONDUCTANCE MECHANOSENSITIVE CHANNEL"/>
    <property type="match status" value="1"/>
</dbReference>
<proteinExistence type="inferred from homology"/>
<dbReference type="InterPro" id="IPR036019">
    <property type="entry name" value="MscL_channel"/>
</dbReference>
<accession>A0A8J7Z6Q6</accession>
<dbReference type="GO" id="GO:0005886">
    <property type="term" value="C:plasma membrane"/>
    <property type="evidence" value="ECO:0007669"/>
    <property type="project" value="UniProtKB-SubCell"/>
</dbReference>
<keyword evidence="6 9" id="KW-0406">Ion transport</keyword>
<keyword evidence="7 9" id="KW-0472">Membrane</keyword>
<evidence type="ECO:0000256" key="2">
    <source>
        <dbReference type="ARBA" id="ARBA00022448"/>
    </source>
</evidence>
<keyword evidence="8 9" id="KW-0407">Ion channel</keyword>
<evidence type="ECO:0000256" key="1">
    <source>
        <dbReference type="ARBA" id="ARBA00004141"/>
    </source>
</evidence>
<keyword evidence="4 9" id="KW-0812">Transmembrane</keyword>
<comment type="caution">
    <text evidence="10">The sequence shown here is derived from an EMBL/GenBank/DDBJ whole genome shotgun (WGS) entry which is preliminary data.</text>
</comment>
<name>A0A8J7Z6Q6_9CYAN</name>
<evidence type="ECO:0000256" key="5">
    <source>
        <dbReference type="ARBA" id="ARBA00022989"/>
    </source>
</evidence>
<dbReference type="Gene3D" id="1.10.1200.120">
    <property type="entry name" value="Large-conductance mechanosensitive channel, MscL, domain 1"/>
    <property type="match status" value="1"/>
</dbReference>
<feature type="transmembrane region" description="Helical" evidence="9">
    <location>
        <begin position="19"/>
        <end position="36"/>
    </location>
</feature>
<keyword evidence="11" id="KW-1185">Reference proteome</keyword>
<dbReference type="Pfam" id="PF01741">
    <property type="entry name" value="MscL"/>
    <property type="match status" value="1"/>
</dbReference>
<dbReference type="PANTHER" id="PTHR30266">
    <property type="entry name" value="MECHANOSENSITIVE CHANNEL MSCL"/>
    <property type="match status" value="1"/>
</dbReference>
<dbReference type="RefSeq" id="WP_162424448.1">
    <property type="nucleotide sequence ID" value="NZ_WVIE01000021.1"/>
</dbReference>
<evidence type="ECO:0000256" key="7">
    <source>
        <dbReference type="ARBA" id="ARBA00023136"/>
    </source>
</evidence>